<evidence type="ECO:0000259" key="11">
    <source>
        <dbReference type="PROSITE" id="PS50249"/>
    </source>
</evidence>
<reference evidence="12 13" key="1">
    <citation type="submission" date="2016-07" db="EMBL/GenBank/DDBJ databases">
        <title>Pervasive Adenine N6-methylation of Active Genes in Fungi.</title>
        <authorList>
            <consortium name="DOE Joint Genome Institute"/>
            <person name="Mondo S.J."/>
            <person name="Dannebaum R.O."/>
            <person name="Kuo R.C."/>
            <person name="Labutti K."/>
            <person name="Haridas S."/>
            <person name="Kuo A."/>
            <person name="Salamov A."/>
            <person name="Ahrendt S.R."/>
            <person name="Lipzen A."/>
            <person name="Sullivan W."/>
            <person name="Andreopoulos W.B."/>
            <person name="Clum A."/>
            <person name="Lindquist E."/>
            <person name="Daum C."/>
            <person name="Ramamoorthy G.K."/>
            <person name="Gryganskyi A."/>
            <person name="Culley D."/>
            <person name="Magnuson J.K."/>
            <person name="James T.Y."/>
            <person name="O'Malley M.A."/>
            <person name="Stajich J.E."/>
            <person name="Spatafora J.W."/>
            <person name="Visel A."/>
            <person name="Grigoriev I.V."/>
        </authorList>
    </citation>
    <scope>NUCLEOTIDE SEQUENCE [LARGE SCALE GENOMIC DNA]</scope>
    <source>
        <strain evidence="12 13">62-1032</strain>
    </source>
</reference>
<evidence type="ECO:0000256" key="1">
    <source>
        <dbReference type="ARBA" id="ARBA00006008"/>
    </source>
</evidence>
<evidence type="ECO:0000256" key="6">
    <source>
        <dbReference type="ARBA" id="ARBA00022790"/>
    </source>
</evidence>
<keyword evidence="6" id="KW-0736">Signalosome</keyword>
<dbReference type="GO" id="GO:0000338">
    <property type="term" value="P:protein deneddylation"/>
    <property type="evidence" value="ECO:0007669"/>
    <property type="project" value="UniProtKB-ARBA"/>
</dbReference>
<organism evidence="12 13">
    <name type="scientific">Leucosporidium creatinivorum</name>
    <dbReference type="NCBI Taxonomy" id="106004"/>
    <lineage>
        <taxon>Eukaryota</taxon>
        <taxon>Fungi</taxon>
        <taxon>Dikarya</taxon>
        <taxon>Basidiomycota</taxon>
        <taxon>Pucciniomycotina</taxon>
        <taxon>Microbotryomycetes</taxon>
        <taxon>Leucosporidiales</taxon>
        <taxon>Leucosporidium</taxon>
    </lineage>
</organism>
<dbReference type="InParanoid" id="A0A1Y2C474"/>
<comment type="similarity">
    <text evidence="1">Belongs to the peptidase M67A family. CSN5 subfamily.</text>
</comment>
<evidence type="ECO:0000256" key="10">
    <source>
        <dbReference type="ARBA" id="ARBA00058010"/>
    </source>
</evidence>
<evidence type="ECO:0000256" key="5">
    <source>
        <dbReference type="ARBA" id="ARBA00022723"/>
    </source>
</evidence>
<dbReference type="SMART" id="SM00232">
    <property type="entry name" value="JAB_MPN"/>
    <property type="match status" value="1"/>
</dbReference>
<dbReference type="InterPro" id="IPR050242">
    <property type="entry name" value="JAMM_MPN+_peptidase_M67A"/>
</dbReference>
<evidence type="ECO:0000256" key="8">
    <source>
        <dbReference type="ARBA" id="ARBA00022833"/>
    </source>
</evidence>
<dbReference type="FunFam" id="3.40.140.10:FF:000003">
    <property type="entry name" value="COP9 signalosome complex subunit 5"/>
    <property type="match status" value="1"/>
</dbReference>
<dbReference type="STRING" id="106004.A0A1Y2C474"/>
<dbReference type="GO" id="GO:0008237">
    <property type="term" value="F:metallopeptidase activity"/>
    <property type="evidence" value="ECO:0007669"/>
    <property type="project" value="UniProtKB-KW"/>
</dbReference>
<evidence type="ECO:0000256" key="3">
    <source>
        <dbReference type="ARBA" id="ARBA00014880"/>
    </source>
</evidence>
<evidence type="ECO:0000256" key="4">
    <source>
        <dbReference type="ARBA" id="ARBA00022670"/>
    </source>
</evidence>
<evidence type="ECO:0000256" key="2">
    <source>
        <dbReference type="ARBA" id="ARBA00011098"/>
    </source>
</evidence>
<dbReference type="Pfam" id="PF18323">
    <property type="entry name" value="CSN5_C"/>
    <property type="match status" value="1"/>
</dbReference>
<dbReference type="Pfam" id="PF01398">
    <property type="entry name" value="JAB"/>
    <property type="match status" value="1"/>
</dbReference>
<dbReference type="PROSITE" id="PS50249">
    <property type="entry name" value="MPN"/>
    <property type="match status" value="1"/>
</dbReference>
<evidence type="ECO:0000313" key="12">
    <source>
        <dbReference type="EMBL" id="ORY41115.1"/>
    </source>
</evidence>
<dbReference type="EMBL" id="MCGR01000138">
    <property type="protein sequence ID" value="ORY41115.1"/>
    <property type="molecule type" value="Genomic_DNA"/>
</dbReference>
<dbReference type="InterPro" id="IPR040961">
    <property type="entry name" value="CSN5_C"/>
</dbReference>
<proteinExistence type="inferred from homology"/>
<dbReference type="PANTHER" id="PTHR10410">
    <property type="entry name" value="EUKARYOTIC TRANSLATION INITIATION FACTOR 3 -RELATED"/>
    <property type="match status" value="1"/>
</dbReference>
<dbReference type="Gene3D" id="3.40.140.10">
    <property type="entry name" value="Cytidine Deaminase, domain 2"/>
    <property type="match status" value="1"/>
</dbReference>
<keyword evidence="4" id="KW-0645">Protease</keyword>
<comment type="function">
    <text evidence="10">Catalytic Component of the COP9 signalosome (CSN) complex that acts as an regulator of the ubiquitin (Ubl) conjugation pathway by mediating the deneddylation of the cullin subunit of SCF-type E3 ubiquitin-protein ligase complexes.</text>
</comment>
<dbReference type="GO" id="GO:0046872">
    <property type="term" value="F:metal ion binding"/>
    <property type="evidence" value="ECO:0007669"/>
    <property type="project" value="UniProtKB-KW"/>
</dbReference>
<dbReference type="GO" id="GO:0006508">
    <property type="term" value="P:proteolysis"/>
    <property type="evidence" value="ECO:0007669"/>
    <property type="project" value="UniProtKB-KW"/>
</dbReference>
<feature type="domain" description="MPN" evidence="11">
    <location>
        <begin position="48"/>
        <end position="185"/>
    </location>
</feature>
<keyword evidence="5" id="KW-0479">Metal-binding</keyword>
<dbReference type="GO" id="GO:0008180">
    <property type="term" value="C:COP9 signalosome"/>
    <property type="evidence" value="ECO:0007669"/>
    <property type="project" value="UniProtKB-KW"/>
</dbReference>
<keyword evidence="13" id="KW-1185">Reference proteome</keyword>
<name>A0A1Y2C474_9BASI</name>
<keyword evidence="8" id="KW-0862">Zinc</keyword>
<accession>A0A1Y2C474</accession>
<dbReference type="CDD" id="cd08069">
    <property type="entry name" value="MPN_RPN11_CSN5"/>
    <property type="match status" value="1"/>
</dbReference>
<evidence type="ECO:0000256" key="7">
    <source>
        <dbReference type="ARBA" id="ARBA00022801"/>
    </source>
</evidence>
<keyword evidence="9" id="KW-0482">Metalloprotease</keyword>
<evidence type="ECO:0000256" key="9">
    <source>
        <dbReference type="ARBA" id="ARBA00023049"/>
    </source>
</evidence>
<dbReference type="SUPFAM" id="SSF102712">
    <property type="entry name" value="JAB1/MPN domain"/>
    <property type="match status" value="1"/>
</dbReference>
<comment type="caution">
    <text evidence="12">The sequence shown here is derived from an EMBL/GenBank/DDBJ whole genome shotgun (WGS) entry which is preliminary data.</text>
</comment>
<sequence length="379" mass="41837">MEATARANFDLANNIQEVDQLFRYDKAAQQAITNARPWRTDPGHFKKVRISAVALIKMVMHARSGGQYEIMGLMQGQLDGDTFIVNDCFPLPVIGTETRVNAQEGANEFMIQFLENSPQVGRLENVVGWYHSHPGYGCWLSGIDVATQKTNQMFQDPFLAVVIDPNRTISAGRVEIGAFRTYPDNYTPPNATPSEYQSIPSNKIEDFGVHANSYYPLEISHFKSTNDAKLLDLLWNKYWVTTLSQSPLVSNRAYMTSQIGDLVEKIGKTEQSVQHRCGIGAMAPIIAAARAAKNKSAGGDKKDDNEVKNEETALAKAVKDSTKVSVEASHGLIGALLKDSLFNGGRLAKEEETPMDSTFPRHQPPALLLSVLPFLSAFE</sequence>
<protein>
    <recommendedName>
        <fullName evidence="3">COP9 signalosome complex subunit 5</fullName>
    </recommendedName>
</protein>
<dbReference type="InterPro" id="IPR037518">
    <property type="entry name" value="MPN"/>
</dbReference>
<comment type="subunit">
    <text evidence="2">Component of the COP9 signalosome (CSN) complex.</text>
</comment>
<dbReference type="AlphaFoldDB" id="A0A1Y2C474"/>
<dbReference type="Proteomes" id="UP000193467">
    <property type="component" value="Unassembled WGS sequence"/>
</dbReference>
<evidence type="ECO:0000313" key="13">
    <source>
        <dbReference type="Proteomes" id="UP000193467"/>
    </source>
</evidence>
<keyword evidence="7" id="KW-0378">Hydrolase</keyword>
<dbReference type="InterPro" id="IPR000555">
    <property type="entry name" value="JAMM/MPN+_dom"/>
</dbReference>
<gene>
    <name evidence="12" type="ORF">BCR35DRAFT_356455</name>
</gene>
<dbReference type="FunCoup" id="A0A1Y2C474">
    <property type="interactions" value="677"/>
</dbReference>
<dbReference type="OrthoDB" id="605656at2759"/>